<dbReference type="PANTHER" id="PTHR35983:SF1">
    <property type="entry name" value="UPF0166 PROTEIN TM_0021"/>
    <property type="match status" value="1"/>
</dbReference>
<dbReference type="InterPro" id="IPR015867">
    <property type="entry name" value="N-reg_PII/ATP_PRibTrfase_C"/>
</dbReference>
<dbReference type="Proteomes" id="UP000034410">
    <property type="component" value="Chromosome"/>
</dbReference>
<evidence type="ECO:0000256" key="1">
    <source>
        <dbReference type="ARBA" id="ARBA00010554"/>
    </source>
</evidence>
<dbReference type="PANTHER" id="PTHR35983">
    <property type="entry name" value="UPF0166 PROTEIN TM_0021"/>
    <property type="match status" value="1"/>
</dbReference>
<dbReference type="InterPro" id="IPR011322">
    <property type="entry name" value="N-reg_PII-like_a/b"/>
</dbReference>
<protein>
    <submittedName>
        <fullName evidence="2">Uncharacterized protein</fullName>
    </submittedName>
</protein>
<name>A0A0F7JYR2_9GAMM</name>
<dbReference type="EMBL" id="CP011412">
    <property type="protein sequence ID" value="AKH19803.1"/>
    <property type="molecule type" value="Genomic_DNA"/>
</dbReference>
<dbReference type="RefSeq" id="WP_046858740.1">
    <property type="nucleotide sequence ID" value="NZ_CP011412.1"/>
</dbReference>
<sequence>MSGKPVTMVRIYLTEGQHQYQQLMSLLHDQEKVAGVTAFRGIAGFGQTGILHSSSLLDMSLDLPIILEFFDAPEKVSGVLDHLNSFIKPGHIVSWSATVNSGE</sequence>
<dbReference type="OrthoDB" id="5295185at2"/>
<dbReference type="Pfam" id="PF02641">
    <property type="entry name" value="DUF190"/>
    <property type="match status" value="1"/>
</dbReference>
<comment type="similarity">
    <text evidence="1">Belongs to the UPF0166 family.</text>
</comment>
<dbReference type="AlphaFoldDB" id="A0A0F7JYR2"/>
<proteinExistence type="inferred from homology"/>
<dbReference type="SUPFAM" id="SSF54913">
    <property type="entry name" value="GlnB-like"/>
    <property type="match status" value="1"/>
</dbReference>
<organism evidence="2 3">
    <name type="scientific">Sedimenticola thiotaurini</name>
    <dbReference type="NCBI Taxonomy" id="1543721"/>
    <lineage>
        <taxon>Bacteria</taxon>
        <taxon>Pseudomonadati</taxon>
        <taxon>Pseudomonadota</taxon>
        <taxon>Gammaproteobacteria</taxon>
        <taxon>Chromatiales</taxon>
        <taxon>Sedimenticolaceae</taxon>
        <taxon>Sedimenticola</taxon>
    </lineage>
</organism>
<dbReference type="Gene3D" id="3.30.70.120">
    <property type="match status" value="1"/>
</dbReference>
<keyword evidence="3" id="KW-1185">Reference proteome</keyword>
<dbReference type="InterPro" id="IPR003793">
    <property type="entry name" value="UPF0166"/>
</dbReference>
<evidence type="ECO:0000313" key="3">
    <source>
        <dbReference type="Proteomes" id="UP000034410"/>
    </source>
</evidence>
<gene>
    <name evidence="2" type="ORF">AAY24_04905</name>
</gene>
<evidence type="ECO:0000313" key="2">
    <source>
        <dbReference type="EMBL" id="AKH19803.1"/>
    </source>
</evidence>
<accession>A0A0F7JYR2</accession>
<dbReference type="KEGG" id="seds:AAY24_04905"/>
<reference evidence="2 3" key="1">
    <citation type="journal article" date="2015" name="Genome Announc.">
        <title>Complete Genome Sequence of Sedimenticola thiotaurini Strain SIP-G1, a Polyphosphate- and Polyhydroxyalkanoate-Accumulating Sulfur-Oxidizing Gammaproteobacterium Isolated from Salt Marsh Sediments.</title>
        <authorList>
            <person name="Flood B.E."/>
            <person name="Jones D.S."/>
            <person name="Bailey J.V."/>
        </authorList>
    </citation>
    <scope>NUCLEOTIDE SEQUENCE [LARGE SCALE GENOMIC DNA]</scope>
    <source>
        <strain evidence="2 3">SIP-G1</strain>
    </source>
</reference>